<evidence type="ECO:0000313" key="2">
    <source>
        <dbReference type="EMBL" id="TDV52034.1"/>
    </source>
</evidence>
<dbReference type="InterPro" id="IPR036388">
    <property type="entry name" value="WH-like_DNA-bd_sf"/>
</dbReference>
<dbReference type="Proteomes" id="UP000294927">
    <property type="component" value="Unassembled WGS sequence"/>
</dbReference>
<evidence type="ECO:0000259" key="1">
    <source>
        <dbReference type="Pfam" id="PF03551"/>
    </source>
</evidence>
<accession>A0A4R7VQS8</accession>
<gene>
    <name evidence="2" type="ORF">CLV71_105165</name>
</gene>
<protein>
    <submittedName>
        <fullName evidence="2">PadR family transcriptional regulator</fullName>
    </submittedName>
</protein>
<feature type="domain" description="Transcription regulator PadR N-terminal" evidence="1">
    <location>
        <begin position="26"/>
        <end position="83"/>
    </location>
</feature>
<dbReference type="AlphaFoldDB" id="A0A4R7VQS8"/>
<dbReference type="Pfam" id="PF03551">
    <property type="entry name" value="PadR"/>
    <property type="match status" value="1"/>
</dbReference>
<evidence type="ECO:0000313" key="3">
    <source>
        <dbReference type="Proteomes" id="UP000294927"/>
    </source>
</evidence>
<reference evidence="2 3" key="1">
    <citation type="submission" date="2019-03" db="EMBL/GenBank/DDBJ databases">
        <title>Genomic Encyclopedia of Archaeal and Bacterial Type Strains, Phase II (KMG-II): from individual species to whole genera.</title>
        <authorList>
            <person name="Goeker M."/>
        </authorList>
    </citation>
    <scope>NUCLEOTIDE SEQUENCE [LARGE SCALE GENOMIC DNA]</scope>
    <source>
        <strain evidence="2 3">DSM 45499</strain>
    </source>
</reference>
<organism evidence="2 3">
    <name type="scientific">Actinophytocola oryzae</name>
    <dbReference type="NCBI Taxonomy" id="502181"/>
    <lineage>
        <taxon>Bacteria</taxon>
        <taxon>Bacillati</taxon>
        <taxon>Actinomycetota</taxon>
        <taxon>Actinomycetes</taxon>
        <taxon>Pseudonocardiales</taxon>
        <taxon>Pseudonocardiaceae</taxon>
    </lineage>
</organism>
<dbReference type="SUPFAM" id="SSF46785">
    <property type="entry name" value="Winged helix' DNA-binding domain"/>
    <property type="match status" value="1"/>
</dbReference>
<dbReference type="InterPro" id="IPR036390">
    <property type="entry name" value="WH_DNA-bd_sf"/>
</dbReference>
<dbReference type="RefSeq" id="WP_208297577.1">
    <property type="nucleotide sequence ID" value="NZ_SOCP01000005.1"/>
</dbReference>
<sequence>MAGLRMTMQTQLVLRAFLAKPEEEIYGLEIAAHTTLLPGTIYPILVRLERADWVTSRWEAIDPHDEQRPRRRYYKMTSRGVEHATRELARRAEKAPSAARRWEWPAGLVPAPELRPGRDGG</sequence>
<dbReference type="PANTHER" id="PTHR33169:SF14">
    <property type="entry name" value="TRANSCRIPTIONAL REGULATOR RV3488"/>
    <property type="match status" value="1"/>
</dbReference>
<proteinExistence type="predicted"/>
<dbReference type="InterPro" id="IPR052509">
    <property type="entry name" value="Metal_resp_DNA-bind_regulator"/>
</dbReference>
<name>A0A4R7VQS8_9PSEU</name>
<comment type="caution">
    <text evidence="2">The sequence shown here is derived from an EMBL/GenBank/DDBJ whole genome shotgun (WGS) entry which is preliminary data.</text>
</comment>
<keyword evidence="3" id="KW-1185">Reference proteome</keyword>
<dbReference type="InterPro" id="IPR005149">
    <property type="entry name" value="Tscrpt_reg_PadR_N"/>
</dbReference>
<dbReference type="PANTHER" id="PTHR33169">
    <property type="entry name" value="PADR-FAMILY TRANSCRIPTIONAL REGULATOR"/>
    <property type="match status" value="1"/>
</dbReference>
<dbReference type="EMBL" id="SOCP01000005">
    <property type="protein sequence ID" value="TDV52034.1"/>
    <property type="molecule type" value="Genomic_DNA"/>
</dbReference>
<dbReference type="Gene3D" id="1.10.10.10">
    <property type="entry name" value="Winged helix-like DNA-binding domain superfamily/Winged helix DNA-binding domain"/>
    <property type="match status" value="1"/>
</dbReference>